<dbReference type="AlphaFoldDB" id="A0AAV0NLG2"/>
<reference evidence="1" key="1">
    <citation type="submission" date="2022-08" db="EMBL/GenBank/DDBJ databases">
        <authorList>
            <person name="Gutierrez-Valencia J."/>
        </authorList>
    </citation>
    <scope>NUCLEOTIDE SEQUENCE</scope>
</reference>
<evidence type="ECO:0000313" key="1">
    <source>
        <dbReference type="EMBL" id="CAI0459427.1"/>
    </source>
</evidence>
<name>A0AAV0NLG2_9ROSI</name>
<organism evidence="1 2">
    <name type="scientific">Linum tenue</name>
    <dbReference type="NCBI Taxonomy" id="586396"/>
    <lineage>
        <taxon>Eukaryota</taxon>
        <taxon>Viridiplantae</taxon>
        <taxon>Streptophyta</taxon>
        <taxon>Embryophyta</taxon>
        <taxon>Tracheophyta</taxon>
        <taxon>Spermatophyta</taxon>
        <taxon>Magnoliopsida</taxon>
        <taxon>eudicotyledons</taxon>
        <taxon>Gunneridae</taxon>
        <taxon>Pentapetalae</taxon>
        <taxon>rosids</taxon>
        <taxon>fabids</taxon>
        <taxon>Malpighiales</taxon>
        <taxon>Linaceae</taxon>
        <taxon>Linum</taxon>
    </lineage>
</organism>
<keyword evidence="2" id="KW-1185">Reference proteome</keyword>
<protein>
    <submittedName>
        <fullName evidence="1">Uncharacterized protein</fullName>
    </submittedName>
</protein>
<dbReference type="Proteomes" id="UP001154282">
    <property type="component" value="Unassembled WGS sequence"/>
</dbReference>
<gene>
    <name evidence="1" type="ORF">LITE_LOCUS33996</name>
</gene>
<evidence type="ECO:0000313" key="2">
    <source>
        <dbReference type="Proteomes" id="UP001154282"/>
    </source>
</evidence>
<accession>A0AAV0NLG2</accession>
<proteinExistence type="predicted"/>
<dbReference type="EMBL" id="CAMGYJ010000008">
    <property type="protein sequence ID" value="CAI0459427.1"/>
    <property type="molecule type" value="Genomic_DNA"/>
</dbReference>
<sequence>MATNEDNLIGQIMQFFYSIIATKFRSNHFVHTARAPSFMRAYYLHFVFRSPKNHAALKQFSQVPYLELKLPPPLCWACSDITALVHTSQVLAISPRDMGCERPRRDMLNLDLAFADRSSYSLLNINGTSDNINKRARKGWRLACQKATNLPTCHSLPDFNRELVQ</sequence>
<comment type="caution">
    <text evidence="1">The sequence shown here is derived from an EMBL/GenBank/DDBJ whole genome shotgun (WGS) entry which is preliminary data.</text>
</comment>